<protein>
    <submittedName>
        <fullName evidence="2">Uncharacterized protein</fullName>
    </submittedName>
</protein>
<name>A0AAV9B6M6_ACOGR</name>
<accession>A0AAV9B6M6</accession>
<organism evidence="2 3">
    <name type="scientific">Acorus gramineus</name>
    <name type="common">Dwarf sweet flag</name>
    <dbReference type="NCBI Taxonomy" id="55184"/>
    <lineage>
        <taxon>Eukaryota</taxon>
        <taxon>Viridiplantae</taxon>
        <taxon>Streptophyta</taxon>
        <taxon>Embryophyta</taxon>
        <taxon>Tracheophyta</taxon>
        <taxon>Spermatophyta</taxon>
        <taxon>Magnoliopsida</taxon>
        <taxon>Liliopsida</taxon>
        <taxon>Acoraceae</taxon>
        <taxon>Acorus</taxon>
    </lineage>
</organism>
<gene>
    <name evidence="2" type="ORF">QJS04_geneDACA013131</name>
</gene>
<evidence type="ECO:0000256" key="1">
    <source>
        <dbReference type="SAM" id="MobiDB-lite"/>
    </source>
</evidence>
<dbReference type="AlphaFoldDB" id="A0AAV9B6M6"/>
<dbReference type="Proteomes" id="UP001179952">
    <property type="component" value="Unassembled WGS sequence"/>
</dbReference>
<feature type="region of interest" description="Disordered" evidence="1">
    <location>
        <begin position="1"/>
        <end position="52"/>
    </location>
</feature>
<keyword evidence="3" id="KW-1185">Reference proteome</keyword>
<evidence type="ECO:0000313" key="2">
    <source>
        <dbReference type="EMBL" id="KAK1272063.1"/>
    </source>
</evidence>
<reference evidence="2" key="1">
    <citation type="journal article" date="2023" name="Nat. Commun.">
        <title>Diploid and tetraploid genomes of Acorus and the evolution of monocots.</title>
        <authorList>
            <person name="Ma L."/>
            <person name="Liu K.W."/>
            <person name="Li Z."/>
            <person name="Hsiao Y.Y."/>
            <person name="Qi Y."/>
            <person name="Fu T."/>
            <person name="Tang G.D."/>
            <person name="Zhang D."/>
            <person name="Sun W.H."/>
            <person name="Liu D.K."/>
            <person name="Li Y."/>
            <person name="Chen G.Z."/>
            <person name="Liu X.D."/>
            <person name="Liao X.Y."/>
            <person name="Jiang Y.T."/>
            <person name="Yu X."/>
            <person name="Hao Y."/>
            <person name="Huang J."/>
            <person name="Zhao X.W."/>
            <person name="Ke S."/>
            <person name="Chen Y.Y."/>
            <person name="Wu W.L."/>
            <person name="Hsu J.L."/>
            <person name="Lin Y.F."/>
            <person name="Huang M.D."/>
            <person name="Li C.Y."/>
            <person name="Huang L."/>
            <person name="Wang Z.W."/>
            <person name="Zhao X."/>
            <person name="Zhong W.Y."/>
            <person name="Peng D.H."/>
            <person name="Ahmad S."/>
            <person name="Lan S."/>
            <person name="Zhang J.S."/>
            <person name="Tsai W.C."/>
            <person name="Van de Peer Y."/>
            <person name="Liu Z.J."/>
        </authorList>
    </citation>
    <scope>NUCLEOTIDE SEQUENCE</scope>
    <source>
        <strain evidence="2">SCP</strain>
    </source>
</reference>
<evidence type="ECO:0000313" key="3">
    <source>
        <dbReference type="Proteomes" id="UP001179952"/>
    </source>
</evidence>
<reference evidence="2" key="2">
    <citation type="submission" date="2023-06" db="EMBL/GenBank/DDBJ databases">
        <authorList>
            <person name="Ma L."/>
            <person name="Liu K.-W."/>
            <person name="Li Z."/>
            <person name="Hsiao Y.-Y."/>
            <person name="Qi Y."/>
            <person name="Fu T."/>
            <person name="Tang G."/>
            <person name="Zhang D."/>
            <person name="Sun W.-H."/>
            <person name="Liu D.-K."/>
            <person name="Li Y."/>
            <person name="Chen G.-Z."/>
            <person name="Liu X.-D."/>
            <person name="Liao X.-Y."/>
            <person name="Jiang Y.-T."/>
            <person name="Yu X."/>
            <person name="Hao Y."/>
            <person name="Huang J."/>
            <person name="Zhao X.-W."/>
            <person name="Ke S."/>
            <person name="Chen Y.-Y."/>
            <person name="Wu W.-L."/>
            <person name="Hsu J.-L."/>
            <person name="Lin Y.-F."/>
            <person name="Huang M.-D."/>
            <person name="Li C.-Y."/>
            <person name="Huang L."/>
            <person name="Wang Z.-W."/>
            <person name="Zhao X."/>
            <person name="Zhong W.-Y."/>
            <person name="Peng D.-H."/>
            <person name="Ahmad S."/>
            <person name="Lan S."/>
            <person name="Zhang J.-S."/>
            <person name="Tsai W.-C."/>
            <person name="Van De Peer Y."/>
            <person name="Liu Z.-J."/>
        </authorList>
    </citation>
    <scope>NUCLEOTIDE SEQUENCE</scope>
    <source>
        <strain evidence="2">SCP</strain>
        <tissue evidence="2">Leaves</tissue>
    </source>
</reference>
<comment type="caution">
    <text evidence="2">The sequence shown here is derived from an EMBL/GenBank/DDBJ whole genome shotgun (WGS) entry which is preliminary data.</text>
</comment>
<proteinExistence type="predicted"/>
<dbReference type="EMBL" id="JAUJYN010000005">
    <property type="protein sequence ID" value="KAK1272063.1"/>
    <property type="molecule type" value="Genomic_DNA"/>
</dbReference>
<sequence length="98" mass="10178">MTHDKRGPCTPSDAMMRGPAAATRGPTSAPHVTRAVHGSGSHAWRGCSGRTSHVDHSGAVRAGCGREAPSFTGVGGRTCLAFYSGSFDFRSDGEEGMR</sequence>